<accession>A0AAE0I6M3</accession>
<dbReference type="EMBL" id="JAUEPO010000006">
    <property type="protein sequence ID" value="KAK3319493.1"/>
    <property type="molecule type" value="Genomic_DNA"/>
</dbReference>
<evidence type="ECO:0000256" key="2">
    <source>
        <dbReference type="SAM" id="Phobius"/>
    </source>
</evidence>
<gene>
    <name evidence="3" type="ORF">B0T19DRAFT_268423</name>
</gene>
<keyword evidence="2" id="KW-0812">Transmembrane</keyword>
<comment type="caution">
    <text evidence="3">The sequence shown here is derived from an EMBL/GenBank/DDBJ whole genome shotgun (WGS) entry which is preliminary data.</text>
</comment>
<keyword evidence="4" id="KW-1185">Reference proteome</keyword>
<evidence type="ECO:0000256" key="1">
    <source>
        <dbReference type="SAM" id="MobiDB-lite"/>
    </source>
</evidence>
<reference evidence="3" key="1">
    <citation type="journal article" date="2023" name="Mol. Phylogenet. Evol.">
        <title>Genome-scale phylogeny and comparative genomics of the fungal order Sordariales.</title>
        <authorList>
            <person name="Hensen N."/>
            <person name="Bonometti L."/>
            <person name="Westerberg I."/>
            <person name="Brannstrom I.O."/>
            <person name="Guillou S."/>
            <person name="Cros-Aarteil S."/>
            <person name="Calhoun S."/>
            <person name="Haridas S."/>
            <person name="Kuo A."/>
            <person name="Mondo S."/>
            <person name="Pangilinan J."/>
            <person name="Riley R."/>
            <person name="LaButti K."/>
            <person name="Andreopoulos B."/>
            <person name="Lipzen A."/>
            <person name="Chen C."/>
            <person name="Yan M."/>
            <person name="Daum C."/>
            <person name="Ng V."/>
            <person name="Clum A."/>
            <person name="Steindorff A."/>
            <person name="Ohm R.A."/>
            <person name="Martin F."/>
            <person name="Silar P."/>
            <person name="Natvig D.O."/>
            <person name="Lalanne C."/>
            <person name="Gautier V."/>
            <person name="Ament-Velasquez S.L."/>
            <person name="Kruys A."/>
            <person name="Hutchinson M.I."/>
            <person name="Powell A.J."/>
            <person name="Barry K."/>
            <person name="Miller A.N."/>
            <person name="Grigoriev I.V."/>
            <person name="Debuchy R."/>
            <person name="Gladieux P."/>
            <person name="Hiltunen Thoren M."/>
            <person name="Johannesson H."/>
        </authorList>
    </citation>
    <scope>NUCLEOTIDE SEQUENCE</scope>
    <source>
        <strain evidence="3">SMH4131-1</strain>
    </source>
</reference>
<sequence>MEDHRRGTSGAHRRDRLVSGRKAGLWRPSPCTTGFHTERQLARLSPDLPVVFQVLCRRDFTWMPSYQPGSASKVDFHSLFLLLTGAFWCLTCPAAVSRKRKRRVIALLCRFLVSPDSSLPIEETPTLICPRHVPPQSQSGSILTTPPPHHLRSRRREPRPLAHSARVRIHAVDRKPGFG</sequence>
<dbReference type="AlphaFoldDB" id="A0AAE0I6M3"/>
<organism evidence="3 4">
    <name type="scientific">Cercophora scortea</name>
    <dbReference type="NCBI Taxonomy" id="314031"/>
    <lineage>
        <taxon>Eukaryota</taxon>
        <taxon>Fungi</taxon>
        <taxon>Dikarya</taxon>
        <taxon>Ascomycota</taxon>
        <taxon>Pezizomycotina</taxon>
        <taxon>Sordariomycetes</taxon>
        <taxon>Sordariomycetidae</taxon>
        <taxon>Sordariales</taxon>
        <taxon>Lasiosphaeriaceae</taxon>
        <taxon>Cercophora</taxon>
    </lineage>
</organism>
<keyword evidence="2" id="KW-1133">Transmembrane helix</keyword>
<proteinExistence type="predicted"/>
<feature type="region of interest" description="Disordered" evidence="1">
    <location>
        <begin position="134"/>
        <end position="163"/>
    </location>
</feature>
<feature type="compositionally biased region" description="Polar residues" evidence="1">
    <location>
        <begin position="135"/>
        <end position="144"/>
    </location>
</feature>
<keyword evidence="2" id="KW-0472">Membrane</keyword>
<dbReference type="Proteomes" id="UP001286456">
    <property type="component" value="Unassembled WGS sequence"/>
</dbReference>
<name>A0AAE0I6M3_9PEZI</name>
<feature type="transmembrane region" description="Helical" evidence="2">
    <location>
        <begin position="76"/>
        <end position="96"/>
    </location>
</feature>
<evidence type="ECO:0000313" key="3">
    <source>
        <dbReference type="EMBL" id="KAK3319493.1"/>
    </source>
</evidence>
<protein>
    <submittedName>
        <fullName evidence="3">Uncharacterized protein</fullName>
    </submittedName>
</protein>
<evidence type="ECO:0000313" key="4">
    <source>
        <dbReference type="Proteomes" id="UP001286456"/>
    </source>
</evidence>
<reference evidence="3" key="2">
    <citation type="submission" date="2023-06" db="EMBL/GenBank/DDBJ databases">
        <authorList>
            <consortium name="Lawrence Berkeley National Laboratory"/>
            <person name="Haridas S."/>
            <person name="Hensen N."/>
            <person name="Bonometti L."/>
            <person name="Westerberg I."/>
            <person name="Brannstrom I.O."/>
            <person name="Guillou S."/>
            <person name="Cros-Aarteil S."/>
            <person name="Calhoun S."/>
            <person name="Kuo A."/>
            <person name="Mondo S."/>
            <person name="Pangilinan J."/>
            <person name="Riley R."/>
            <person name="Labutti K."/>
            <person name="Andreopoulos B."/>
            <person name="Lipzen A."/>
            <person name="Chen C."/>
            <person name="Yanf M."/>
            <person name="Daum C."/>
            <person name="Ng V."/>
            <person name="Clum A."/>
            <person name="Steindorff A."/>
            <person name="Ohm R."/>
            <person name="Martin F."/>
            <person name="Silar P."/>
            <person name="Natvig D."/>
            <person name="Lalanne C."/>
            <person name="Gautier V."/>
            <person name="Ament-Velasquez S.L."/>
            <person name="Kruys A."/>
            <person name="Hutchinson M.I."/>
            <person name="Powell A.J."/>
            <person name="Barry K."/>
            <person name="Miller A.N."/>
            <person name="Grigoriev I.V."/>
            <person name="Debuchy R."/>
            <person name="Gladieux P."/>
            <person name="Thoren M.H."/>
            <person name="Johannesson H."/>
        </authorList>
    </citation>
    <scope>NUCLEOTIDE SEQUENCE</scope>
    <source>
        <strain evidence="3">SMH4131-1</strain>
    </source>
</reference>